<evidence type="ECO:0000313" key="3">
    <source>
        <dbReference type="RefSeq" id="XP_034232905.1"/>
    </source>
</evidence>
<dbReference type="KEGG" id="tpal:117640496"/>
<keyword evidence="2" id="KW-1185">Reference proteome</keyword>
<protein>
    <submittedName>
        <fullName evidence="3">Uncharacterized protein LOC117640496</fullName>
    </submittedName>
</protein>
<organism evidence="3">
    <name type="scientific">Thrips palmi</name>
    <name type="common">Melon thrips</name>
    <dbReference type="NCBI Taxonomy" id="161013"/>
    <lineage>
        <taxon>Eukaryota</taxon>
        <taxon>Metazoa</taxon>
        <taxon>Ecdysozoa</taxon>
        <taxon>Arthropoda</taxon>
        <taxon>Hexapoda</taxon>
        <taxon>Insecta</taxon>
        <taxon>Pterygota</taxon>
        <taxon>Neoptera</taxon>
        <taxon>Paraneoptera</taxon>
        <taxon>Thysanoptera</taxon>
        <taxon>Terebrantia</taxon>
        <taxon>Thripoidea</taxon>
        <taxon>Thripidae</taxon>
        <taxon>Thrips</taxon>
    </lineage>
</organism>
<gene>
    <name evidence="3" type="primary">LOC117640496</name>
</gene>
<evidence type="ECO:0000256" key="1">
    <source>
        <dbReference type="SAM" id="MobiDB-lite"/>
    </source>
</evidence>
<reference evidence="3" key="1">
    <citation type="submission" date="2025-08" db="UniProtKB">
        <authorList>
            <consortium name="RefSeq"/>
        </authorList>
    </citation>
    <scope>IDENTIFICATION</scope>
    <source>
        <tissue evidence="3">Total insect</tissue>
    </source>
</reference>
<sequence length="144" mass="15157">MEDKPRPNFTSSVSIAVPGPGRPGQDEVDRAMPAMPNHGHDNAAFDADEAVTISVPEDGASGPLNGSMTSTASTVTADGTPTKTAKDGMAEAVKPGAGQHEPDSAEDVRDPYDEYFVPVNEHRKCMSPSHVTMSVFGKMARDTN</sequence>
<feature type="compositionally biased region" description="Polar residues" evidence="1">
    <location>
        <begin position="64"/>
        <end position="83"/>
    </location>
</feature>
<dbReference type="AlphaFoldDB" id="A0A6P8Y8D0"/>
<name>A0A6P8Y8D0_THRPL</name>
<feature type="region of interest" description="Disordered" evidence="1">
    <location>
        <begin position="55"/>
        <end position="86"/>
    </location>
</feature>
<dbReference type="Proteomes" id="UP000515158">
    <property type="component" value="Unplaced"/>
</dbReference>
<accession>A0A6P8Y8D0</accession>
<evidence type="ECO:0000313" key="2">
    <source>
        <dbReference type="Proteomes" id="UP000515158"/>
    </source>
</evidence>
<dbReference type="OrthoDB" id="7493297at2759"/>
<dbReference type="GeneID" id="117640496"/>
<dbReference type="RefSeq" id="XP_034232905.1">
    <property type="nucleotide sequence ID" value="XM_034377014.1"/>
</dbReference>
<dbReference type="InParanoid" id="A0A6P8Y8D0"/>
<feature type="region of interest" description="Disordered" evidence="1">
    <location>
        <begin position="1"/>
        <end position="42"/>
    </location>
</feature>
<proteinExistence type="predicted"/>